<evidence type="ECO:0000256" key="4">
    <source>
        <dbReference type="ARBA" id="ARBA00023136"/>
    </source>
</evidence>
<evidence type="ECO:0000313" key="8">
    <source>
        <dbReference type="Proteomes" id="UP000494106"/>
    </source>
</evidence>
<dbReference type="OrthoDB" id="342281at2759"/>
<organism evidence="7 9">
    <name type="scientific">Arctia plantaginis</name>
    <name type="common">Wood tiger moth</name>
    <name type="synonym">Phalaena plantaginis</name>
    <dbReference type="NCBI Taxonomy" id="874455"/>
    <lineage>
        <taxon>Eukaryota</taxon>
        <taxon>Metazoa</taxon>
        <taxon>Ecdysozoa</taxon>
        <taxon>Arthropoda</taxon>
        <taxon>Hexapoda</taxon>
        <taxon>Insecta</taxon>
        <taxon>Pterygota</taxon>
        <taxon>Neoptera</taxon>
        <taxon>Endopterygota</taxon>
        <taxon>Lepidoptera</taxon>
        <taxon>Glossata</taxon>
        <taxon>Ditrysia</taxon>
        <taxon>Noctuoidea</taxon>
        <taxon>Erebidae</taxon>
        <taxon>Arctiinae</taxon>
        <taxon>Arctia</taxon>
    </lineage>
</organism>
<protein>
    <recommendedName>
        <fullName evidence="5">SUN domain-containing protein</fullName>
    </recommendedName>
</protein>
<keyword evidence="2" id="KW-0812">Transmembrane</keyword>
<dbReference type="Gene3D" id="2.60.120.260">
    <property type="entry name" value="Galactose-binding domain-like"/>
    <property type="match status" value="1"/>
</dbReference>
<dbReference type="GO" id="GO:0043495">
    <property type="term" value="F:protein-membrane adaptor activity"/>
    <property type="evidence" value="ECO:0007669"/>
    <property type="project" value="TreeGrafter"/>
</dbReference>
<sequence>MLLGIHVFTYFGGSGYNSIDGDFSDIKYVVMQLSRSLTDVNRKHEVLQVEMERLSSVLPQVTSGHKSKEALEPCRRNNLHNQIGEVLDYDRQITDFALESAGARVIDTADTIEHVQYESPVGYALHVFTSWVCRNCLGARAMIRPSSLPGECWAFKGSRGEATILLLGTVKITGFSIEHIPAQISPTREISSAPRLCQVEGLEYRTDAYGHDYGTFEYDKDGKPNQYFEVAHPTNKAFNMVRLRVMSNWGHPVHTCVYRFRVHGELVHGQLPKNSGDDNILEVIENE</sequence>
<name>A0A8S1B4J2_ARCPL</name>
<evidence type="ECO:0000256" key="1">
    <source>
        <dbReference type="ARBA" id="ARBA00004370"/>
    </source>
</evidence>
<evidence type="ECO:0000256" key="3">
    <source>
        <dbReference type="ARBA" id="ARBA00022989"/>
    </source>
</evidence>
<comment type="caution">
    <text evidence="7">The sequence shown here is derived from an EMBL/GenBank/DDBJ whole genome shotgun (WGS) entry which is preliminary data.</text>
</comment>
<comment type="subcellular location">
    <subcellularLocation>
        <location evidence="1">Membrane</location>
    </subcellularLocation>
</comment>
<dbReference type="PANTHER" id="PTHR12911">
    <property type="entry name" value="SAD1/UNC-84-LIKE PROTEIN-RELATED"/>
    <property type="match status" value="1"/>
</dbReference>
<keyword evidence="8" id="KW-1185">Reference proteome</keyword>
<dbReference type="GO" id="GO:0034993">
    <property type="term" value="C:meiotic nuclear membrane microtubule tethering complex"/>
    <property type="evidence" value="ECO:0007669"/>
    <property type="project" value="TreeGrafter"/>
</dbReference>
<evidence type="ECO:0000313" key="9">
    <source>
        <dbReference type="Proteomes" id="UP000494256"/>
    </source>
</evidence>
<gene>
    <name evidence="7" type="ORF">APLA_LOCUS15645</name>
    <name evidence="6" type="ORF">APLA_LOCUS2274</name>
</gene>
<dbReference type="Proteomes" id="UP000494256">
    <property type="component" value="Unassembled WGS sequence"/>
</dbReference>
<keyword evidence="4" id="KW-0472">Membrane</keyword>
<keyword evidence="3" id="KW-1133">Transmembrane helix</keyword>
<dbReference type="Proteomes" id="UP000494106">
    <property type="component" value="Unassembled WGS sequence"/>
</dbReference>
<proteinExistence type="predicted"/>
<accession>A0A8S1B4J2</accession>
<dbReference type="AlphaFoldDB" id="A0A8S1B4J2"/>
<dbReference type="EMBL" id="CADEBC010000196">
    <property type="protein sequence ID" value="CAB3224994.1"/>
    <property type="molecule type" value="Genomic_DNA"/>
</dbReference>
<reference evidence="8 9" key="1">
    <citation type="submission" date="2020-04" db="EMBL/GenBank/DDBJ databases">
        <authorList>
            <person name="Wallbank WR R."/>
            <person name="Pardo Diaz C."/>
            <person name="Kozak K."/>
            <person name="Martin S."/>
            <person name="Jiggins C."/>
            <person name="Moest M."/>
            <person name="Warren A I."/>
            <person name="Byers J.R.P. K."/>
            <person name="Montejo-Kovacevich G."/>
            <person name="Yen C E."/>
        </authorList>
    </citation>
    <scope>NUCLEOTIDE SEQUENCE [LARGE SCALE GENOMIC DNA]</scope>
</reference>
<dbReference type="InterPro" id="IPR012919">
    <property type="entry name" value="SUN_dom"/>
</dbReference>
<dbReference type="PANTHER" id="PTHR12911:SF8">
    <property type="entry name" value="KLAROID PROTEIN-RELATED"/>
    <property type="match status" value="1"/>
</dbReference>
<dbReference type="InterPro" id="IPR045119">
    <property type="entry name" value="SUN1-5"/>
</dbReference>
<evidence type="ECO:0000259" key="5">
    <source>
        <dbReference type="PROSITE" id="PS51469"/>
    </source>
</evidence>
<feature type="domain" description="SUN" evidence="5">
    <location>
        <begin position="102"/>
        <end position="267"/>
    </location>
</feature>
<dbReference type="Pfam" id="PF07738">
    <property type="entry name" value="Sad1_UNC"/>
    <property type="match status" value="1"/>
</dbReference>
<evidence type="ECO:0000313" key="6">
    <source>
        <dbReference type="EMBL" id="CAB3224994.1"/>
    </source>
</evidence>
<dbReference type="PROSITE" id="PS51469">
    <property type="entry name" value="SUN"/>
    <property type="match status" value="1"/>
</dbReference>
<dbReference type="EMBL" id="CADEBD010000494">
    <property type="protein sequence ID" value="CAB3256608.1"/>
    <property type="molecule type" value="Genomic_DNA"/>
</dbReference>
<evidence type="ECO:0000313" key="7">
    <source>
        <dbReference type="EMBL" id="CAB3256608.1"/>
    </source>
</evidence>
<evidence type="ECO:0000256" key="2">
    <source>
        <dbReference type="ARBA" id="ARBA00022692"/>
    </source>
</evidence>